<dbReference type="EMBL" id="VSWD01000012">
    <property type="protein sequence ID" value="KAK3086826.1"/>
    <property type="molecule type" value="Genomic_DNA"/>
</dbReference>
<evidence type="ECO:0000256" key="1">
    <source>
        <dbReference type="SAM" id="MobiDB-lite"/>
    </source>
</evidence>
<comment type="caution">
    <text evidence="2">The sequence shown here is derived from an EMBL/GenBank/DDBJ whole genome shotgun (WGS) entry which is preliminary data.</text>
</comment>
<gene>
    <name evidence="2" type="ORF">FSP39_024100</name>
</gene>
<dbReference type="Proteomes" id="UP001186944">
    <property type="component" value="Unassembled WGS sequence"/>
</dbReference>
<evidence type="ECO:0000313" key="2">
    <source>
        <dbReference type="EMBL" id="KAK3086826.1"/>
    </source>
</evidence>
<evidence type="ECO:0000313" key="3">
    <source>
        <dbReference type="Proteomes" id="UP001186944"/>
    </source>
</evidence>
<dbReference type="PANTHER" id="PTHR24024:SF18">
    <property type="entry name" value="SHORT-CHAIN COLLAGEN C4-LIKE"/>
    <property type="match status" value="1"/>
</dbReference>
<dbReference type="AlphaFoldDB" id="A0AA88XK36"/>
<feature type="region of interest" description="Disordered" evidence="1">
    <location>
        <begin position="176"/>
        <end position="203"/>
    </location>
</feature>
<organism evidence="2 3">
    <name type="scientific">Pinctada imbricata</name>
    <name type="common">Atlantic pearl-oyster</name>
    <name type="synonym">Pinctada martensii</name>
    <dbReference type="NCBI Taxonomy" id="66713"/>
    <lineage>
        <taxon>Eukaryota</taxon>
        <taxon>Metazoa</taxon>
        <taxon>Spiralia</taxon>
        <taxon>Lophotrochozoa</taxon>
        <taxon>Mollusca</taxon>
        <taxon>Bivalvia</taxon>
        <taxon>Autobranchia</taxon>
        <taxon>Pteriomorphia</taxon>
        <taxon>Pterioida</taxon>
        <taxon>Pterioidea</taxon>
        <taxon>Pteriidae</taxon>
        <taxon>Pinctada</taxon>
    </lineage>
</organism>
<keyword evidence="3" id="KW-1185">Reference proteome</keyword>
<protein>
    <submittedName>
        <fullName evidence="2">Uncharacterized protein</fullName>
    </submittedName>
</protein>
<accession>A0AA88XK36</accession>
<proteinExistence type="predicted"/>
<dbReference type="InterPro" id="IPR051077">
    <property type="entry name" value="Ca-dependent_lectin"/>
</dbReference>
<name>A0AA88XK36_PINIB</name>
<sequence length="447" mass="50887">MSRSSFYENGFGMIRKLHQLEADMQELTKSLRESRTETLILSRKLEYFIAIQSRSEIVTTRQVTQTETAEEIVNQRIDMLDDKLNTLEIKTTTLISNLVDKMEQTADSSNGTMDRLDQLENTVQEIVNRRLDHKLNELENYTECMFADGYSRLYDLEKKINEIEFDTCMSKIDNSSERQVKFNEPKSENESRKGGHGRSDEITVKCDKSRPDSMYGRIERMEELQRDHASNINQSYHELASLHSELLNNKANIYDTIDELADIGRKLNKLATRPGGTYVRWGKTSCPSATATIVYEGFTAGKRYNFYGSGTNILCLHDNPISGRYTWGTQIERGKIYGGKIGKSIYARSLPCAVCRTKTSGTTLMVPGRNLCMAGWNREYSGRLMSSQDNEYGATEYICVDSNPDRGHSSRSQHFRLFDVEARCGTLKCPPYVDGQEITCVVCSSQT</sequence>
<dbReference type="GO" id="GO:0005615">
    <property type="term" value="C:extracellular space"/>
    <property type="evidence" value="ECO:0007669"/>
    <property type="project" value="TreeGrafter"/>
</dbReference>
<reference evidence="2" key="1">
    <citation type="submission" date="2019-08" db="EMBL/GenBank/DDBJ databases">
        <title>The improved chromosome-level genome for the pearl oyster Pinctada fucata martensii using PacBio sequencing and Hi-C.</title>
        <authorList>
            <person name="Zheng Z."/>
        </authorList>
    </citation>
    <scope>NUCLEOTIDE SEQUENCE</scope>
    <source>
        <strain evidence="2">ZZ-2019</strain>
        <tissue evidence="2">Adductor muscle</tissue>
    </source>
</reference>
<dbReference type="PANTHER" id="PTHR24024">
    <property type="entry name" value="PULMONARY SURFACTANT-ASSOCIATED PROTEIN A"/>
    <property type="match status" value="1"/>
</dbReference>